<dbReference type="RefSeq" id="WP_058567021.1">
    <property type="nucleotide sequence ID" value="NZ_LOPW02000016.1"/>
</dbReference>
<proteinExistence type="predicted"/>
<organism evidence="2 3">
    <name type="scientific">Haloferax marisrubri</name>
    <dbReference type="NCBI Taxonomy" id="1544719"/>
    <lineage>
        <taxon>Archaea</taxon>
        <taxon>Methanobacteriati</taxon>
        <taxon>Methanobacteriota</taxon>
        <taxon>Stenosarchaea group</taxon>
        <taxon>Halobacteria</taxon>
        <taxon>Halobacteriales</taxon>
        <taxon>Haloferacaceae</taxon>
        <taxon>Haloferax</taxon>
    </lineage>
</organism>
<dbReference type="Proteomes" id="UP000053621">
    <property type="component" value="Unassembled WGS sequence"/>
</dbReference>
<evidence type="ECO:0000313" key="3">
    <source>
        <dbReference type="Proteomes" id="UP000053621"/>
    </source>
</evidence>
<gene>
    <name evidence="2" type="ORF">AUR65_011570</name>
</gene>
<dbReference type="EMBL" id="LOPW02000016">
    <property type="protein sequence ID" value="POG55061.1"/>
    <property type="molecule type" value="Genomic_DNA"/>
</dbReference>
<reference evidence="2" key="1">
    <citation type="submission" date="2017-08" db="EMBL/GenBank/DDBJ databases">
        <title>Haloferax marisrubri sp. nov., isolated from the Discovery deep brine-seawater interface in the Red Sea.</title>
        <authorList>
            <person name="Zhang G."/>
            <person name="Stingl U."/>
        </authorList>
    </citation>
    <scope>NUCLEOTIDE SEQUENCE [LARGE SCALE GENOMIC DNA]</scope>
    <source>
        <strain evidence="2">SB3</strain>
    </source>
</reference>
<keyword evidence="3" id="KW-1185">Reference proteome</keyword>
<protein>
    <submittedName>
        <fullName evidence="2">Uncharacterized protein</fullName>
    </submittedName>
</protein>
<evidence type="ECO:0000313" key="2">
    <source>
        <dbReference type="EMBL" id="POG55061.1"/>
    </source>
</evidence>
<accession>A0A2P4NPK6</accession>
<feature type="coiled-coil region" evidence="1">
    <location>
        <begin position="55"/>
        <end position="86"/>
    </location>
</feature>
<dbReference type="AlphaFoldDB" id="A0A2P4NPK6"/>
<comment type="caution">
    <text evidence="2">The sequence shown here is derived from an EMBL/GenBank/DDBJ whole genome shotgun (WGS) entry which is preliminary data.</text>
</comment>
<evidence type="ECO:0000256" key="1">
    <source>
        <dbReference type="SAM" id="Coils"/>
    </source>
</evidence>
<keyword evidence="1" id="KW-0175">Coiled coil</keyword>
<sequence>MTSKIHLDEQDGTVRLDDLTIEDNELVAYLAEHDATNREEAFHQALRIGTATLSLAETSKEVEHVKHEFEQMRSDFEAEIDDVREELDRRFGDDGEVSSILDRHLGPEGRLNRELDDVFGGEGLFARRLDEELGEDGERIQDALDPDREGTPTNRLREALRGEIRELSKQLQVEEGREEVRQRTTEKGHVFEDTVAQFLTDLVYGSSHSFDRTGEVVGELAESKVGDFVVTLGPTNQRIVVEAKSEQNYTQPRIKEEMREAIENRDADYGIFVSECESYVPNKVGYFREFDGEFLSVALSADEDDNVDSRLFNIGFNWAEMRAVQSHLDAGDDVDPEFVRTQVEEIEDSVSKFTNVKRKCSSIRKSTNGIEESLDDIQGEVTTRLNNIVGEMSKSDPGTQA</sequence>
<dbReference type="OrthoDB" id="298020at2157"/>
<name>A0A2P4NPK6_9EURY</name>